<dbReference type="Proteomes" id="UP000629468">
    <property type="component" value="Unassembled WGS sequence"/>
</dbReference>
<comment type="caution">
    <text evidence="3">The sequence shown here is derived from an EMBL/GenBank/DDBJ whole genome shotgun (WGS) entry which is preliminary data.</text>
</comment>
<evidence type="ECO:0000313" key="3">
    <source>
        <dbReference type="EMBL" id="KAF7761439.1"/>
    </source>
</evidence>
<dbReference type="EMBL" id="JABXXO010000013">
    <property type="protein sequence ID" value="KAF7761439.1"/>
    <property type="molecule type" value="Genomic_DNA"/>
</dbReference>
<dbReference type="InterPro" id="IPR012341">
    <property type="entry name" value="6hp_glycosidase-like_sf"/>
</dbReference>
<dbReference type="InterPro" id="IPR008928">
    <property type="entry name" value="6-hairpin_glycosidase_sf"/>
</dbReference>
<name>A0A8H7EWS7_AGABI</name>
<evidence type="ECO:0000256" key="2">
    <source>
        <dbReference type="SAM" id="SignalP"/>
    </source>
</evidence>
<gene>
    <name evidence="3" type="ORF">Agabi119p4_9431</name>
</gene>
<organism evidence="3 4">
    <name type="scientific">Agaricus bisporus var. burnettii</name>
    <dbReference type="NCBI Taxonomy" id="192524"/>
    <lineage>
        <taxon>Eukaryota</taxon>
        <taxon>Fungi</taxon>
        <taxon>Dikarya</taxon>
        <taxon>Basidiomycota</taxon>
        <taxon>Agaricomycotina</taxon>
        <taxon>Agaricomycetes</taxon>
        <taxon>Agaricomycetidae</taxon>
        <taxon>Agaricales</taxon>
        <taxon>Agaricineae</taxon>
        <taxon>Agaricaceae</taxon>
        <taxon>Agaricus</taxon>
    </lineage>
</organism>
<dbReference type="PANTHER" id="PTHR41814:SF1">
    <property type="entry name" value="CELLULASE"/>
    <property type="match status" value="1"/>
</dbReference>
<dbReference type="SUPFAM" id="SSF48208">
    <property type="entry name" value="Six-hairpin glycosidases"/>
    <property type="match status" value="1"/>
</dbReference>
<keyword evidence="1" id="KW-0378">Hydrolase</keyword>
<reference evidence="3 4" key="1">
    <citation type="journal article" name="Sci. Rep.">
        <title>Telomere-to-telomere assembled and centromere annotated genomes of the two main subspecies of the button mushroom Agaricus bisporus reveal especially polymorphic chromosome ends.</title>
        <authorList>
            <person name="Sonnenberg A.S.M."/>
            <person name="Sedaghat-Telgerd N."/>
            <person name="Lavrijssen B."/>
            <person name="Ohm R.A."/>
            <person name="Hendrickx P.M."/>
            <person name="Scholtmeijer K."/>
            <person name="Baars J.J.P."/>
            <person name="van Peer A."/>
        </authorList>
    </citation>
    <scope>NUCLEOTIDE SEQUENCE [LARGE SCALE GENOMIC DNA]</scope>
    <source>
        <strain evidence="3 4">H119_p4</strain>
    </source>
</reference>
<evidence type="ECO:0000313" key="4">
    <source>
        <dbReference type="Proteomes" id="UP000629468"/>
    </source>
</evidence>
<dbReference type="Gene3D" id="1.50.10.10">
    <property type="match status" value="1"/>
</dbReference>
<dbReference type="GO" id="GO:0005975">
    <property type="term" value="P:carbohydrate metabolic process"/>
    <property type="evidence" value="ECO:0007669"/>
    <property type="project" value="InterPro"/>
</dbReference>
<protein>
    <submittedName>
        <fullName evidence="3">CAZyme family GH105</fullName>
    </submittedName>
</protein>
<keyword evidence="2" id="KW-0732">Signal</keyword>
<feature type="signal peptide" evidence="2">
    <location>
        <begin position="1"/>
        <end position="23"/>
    </location>
</feature>
<sequence length="415" mass="45149">MFPSQYHLTSPLLLFFLVSSIQSLKLSHPSSKFPFTHDPGFDIEKVAALGKSLPSHSWEYGTAAEALLELYDPEISVFSPSFLSKTSRYLRTHRGRIRSLEYAADVITLGTDQNALSHGGGAIADPASLGVSAILLGDYLKEGEKFADAATEQMGFTVGEAPRWENGAISHRLEAPELWADFVYMAPPFLAYYGLYNENLTLLEESVEQCRLYRQVLQASGGGLWRHIVGPSSPDPGLWSTGNAWAAAGMTRILAAVTNTPKSVFGKDTEKKYTRWRSDAIESLTGYITEILEGAIAAPKDDGLLRNYLDDTSGGGHGFGEISGSTLLASVVYRMAVLQPKVFAKRGSEYLNWADGIMKTMGKGGHITENGTATPAVNPLAWQDTKPFTTGSPEGQNFVVLMYVAWRDCVDAGIC</sequence>
<dbReference type="InterPro" id="IPR010905">
    <property type="entry name" value="Glyco_hydro_88"/>
</dbReference>
<proteinExistence type="predicted"/>
<evidence type="ECO:0000256" key="1">
    <source>
        <dbReference type="ARBA" id="ARBA00022801"/>
    </source>
</evidence>
<dbReference type="Pfam" id="PF07470">
    <property type="entry name" value="Glyco_hydro_88"/>
    <property type="match status" value="1"/>
</dbReference>
<dbReference type="GO" id="GO:0016787">
    <property type="term" value="F:hydrolase activity"/>
    <property type="evidence" value="ECO:0007669"/>
    <property type="project" value="UniProtKB-KW"/>
</dbReference>
<dbReference type="AlphaFoldDB" id="A0A8H7EWS7"/>
<feature type="chain" id="PRO_5034089813" evidence="2">
    <location>
        <begin position="24"/>
        <end position="415"/>
    </location>
</feature>
<dbReference type="PANTHER" id="PTHR41814">
    <property type="entry name" value="EXPRESSED PROTEIN"/>
    <property type="match status" value="1"/>
</dbReference>
<accession>A0A8H7EWS7</accession>